<reference evidence="2" key="1">
    <citation type="submission" date="2022-07" db="EMBL/GenBank/DDBJ databases">
        <title>Phylogenomic reconstructions and comparative analyses of Kickxellomycotina fungi.</title>
        <authorList>
            <person name="Reynolds N.K."/>
            <person name="Stajich J.E."/>
            <person name="Barry K."/>
            <person name="Grigoriev I.V."/>
            <person name="Crous P."/>
            <person name="Smith M.E."/>
        </authorList>
    </citation>
    <scope>NUCLEOTIDE SEQUENCE</scope>
    <source>
        <strain evidence="2">RSA 861</strain>
    </source>
</reference>
<evidence type="ECO:0000313" key="3">
    <source>
        <dbReference type="Proteomes" id="UP001150569"/>
    </source>
</evidence>
<evidence type="ECO:0000256" key="1">
    <source>
        <dbReference type="SAM" id="SignalP"/>
    </source>
</evidence>
<keyword evidence="3" id="KW-1185">Reference proteome</keyword>
<sequence>MTTRTLWLPLFLGLTALALVCRTGLASPSNDRELVQGPVVHTSKPAWFQVVSEVVNKYKTYDVKEAEVTLQANMTVFAAELNEPSSYEAARQILDYPAHLIADRYDDIKALEQAYNSMTTQLDRDLLPGVMQLLENMHFDHVTKEQFDRLKLLFSRNPHGVEVSQVWYKDIKRLYFAHANLLGLLDLYRFTMNTYLPEVALPYYFRMTIFKEFYQMENANLVQERLMNWFANDPSAAKRAAEHVSISSTTKTGRDAFTAVNSFNAESIKNTAFYLGIYVALNDMYLSDKGLSSMYDSLRNHYHMTEKLIRVLKALKEKTFGDIMSDSGSRVKPQ</sequence>
<dbReference type="AlphaFoldDB" id="A0A9W8DUJ1"/>
<dbReference type="EMBL" id="JANBPT010000477">
    <property type="protein sequence ID" value="KAJ1919282.1"/>
    <property type="molecule type" value="Genomic_DNA"/>
</dbReference>
<proteinExistence type="predicted"/>
<keyword evidence="1" id="KW-0732">Signal</keyword>
<accession>A0A9W8DUJ1</accession>
<organism evidence="2 3">
    <name type="scientific">Tieghemiomyces parasiticus</name>
    <dbReference type="NCBI Taxonomy" id="78921"/>
    <lineage>
        <taxon>Eukaryota</taxon>
        <taxon>Fungi</taxon>
        <taxon>Fungi incertae sedis</taxon>
        <taxon>Zoopagomycota</taxon>
        <taxon>Kickxellomycotina</taxon>
        <taxon>Dimargaritomycetes</taxon>
        <taxon>Dimargaritales</taxon>
        <taxon>Dimargaritaceae</taxon>
        <taxon>Tieghemiomyces</taxon>
    </lineage>
</organism>
<feature type="signal peptide" evidence="1">
    <location>
        <begin position="1"/>
        <end position="26"/>
    </location>
</feature>
<dbReference type="Proteomes" id="UP001150569">
    <property type="component" value="Unassembled WGS sequence"/>
</dbReference>
<gene>
    <name evidence="2" type="ORF">IWQ60_007278</name>
</gene>
<comment type="caution">
    <text evidence="2">The sequence shown here is derived from an EMBL/GenBank/DDBJ whole genome shotgun (WGS) entry which is preliminary data.</text>
</comment>
<protein>
    <submittedName>
        <fullName evidence="2">Uncharacterized protein</fullName>
    </submittedName>
</protein>
<feature type="chain" id="PRO_5040981498" evidence="1">
    <location>
        <begin position="27"/>
        <end position="334"/>
    </location>
</feature>
<evidence type="ECO:0000313" key="2">
    <source>
        <dbReference type="EMBL" id="KAJ1919282.1"/>
    </source>
</evidence>
<name>A0A9W8DUJ1_9FUNG</name>